<dbReference type="AlphaFoldDB" id="A0A2Z5ZIF7"/>
<gene>
    <name evidence="1" type="ORF">AcetOrient_orf03309</name>
</gene>
<dbReference type="KEGG" id="aot:AcetOri_orf03309"/>
<evidence type="ECO:0000313" key="2">
    <source>
        <dbReference type="Proteomes" id="UP000270034"/>
    </source>
</evidence>
<dbReference type="Proteomes" id="UP000270034">
    <property type="component" value="Chromosome"/>
</dbReference>
<organism evidence="1 2">
    <name type="scientific">Acetobacter orientalis</name>
    <dbReference type="NCBI Taxonomy" id="146474"/>
    <lineage>
        <taxon>Bacteria</taxon>
        <taxon>Pseudomonadati</taxon>
        <taxon>Pseudomonadota</taxon>
        <taxon>Alphaproteobacteria</taxon>
        <taxon>Acetobacterales</taxon>
        <taxon>Acetobacteraceae</taxon>
        <taxon>Acetobacter</taxon>
    </lineage>
</organism>
<name>A0A2Z5ZIF7_9PROT</name>
<keyword evidence="1" id="KW-0670">Pyruvate</keyword>
<proteinExistence type="predicted"/>
<protein>
    <submittedName>
        <fullName evidence="1">Phosphoenolpyruvate/phosphate translocator 2, chloroplastic-like isoform X1</fullName>
    </submittedName>
</protein>
<accession>A0A2Z5ZIF7</accession>
<sequence length="46" mass="5114">MPAPGWLAFWPELDAAGLVSSGLRLLNKNTPAMLAAVLRQRIYKYL</sequence>
<dbReference type="EMBL" id="AP018515">
    <property type="protein sequence ID" value="BBC80552.1"/>
    <property type="molecule type" value="Genomic_DNA"/>
</dbReference>
<evidence type="ECO:0000313" key="1">
    <source>
        <dbReference type="EMBL" id="BBC80552.1"/>
    </source>
</evidence>
<reference evidence="1 2" key="1">
    <citation type="submission" date="2018-02" db="EMBL/GenBank/DDBJ databases">
        <title>Acetobacter orientalis genome.</title>
        <authorList>
            <person name="Nakashima N."/>
            <person name="Tamura T."/>
        </authorList>
    </citation>
    <scope>NUCLEOTIDE SEQUENCE [LARGE SCALE GENOMIC DNA]</scope>
    <source>
        <strain evidence="1 2">FAN1</strain>
    </source>
</reference>